<organism evidence="7 8">
    <name type="scientific">Channa argus</name>
    <name type="common">Northern snakehead</name>
    <name type="synonym">Ophicephalus argus</name>
    <dbReference type="NCBI Taxonomy" id="215402"/>
    <lineage>
        <taxon>Eukaryota</taxon>
        <taxon>Metazoa</taxon>
        <taxon>Chordata</taxon>
        <taxon>Craniata</taxon>
        <taxon>Vertebrata</taxon>
        <taxon>Euteleostomi</taxon>
        <taxon>Actinopterygii</taxon>
        <taxon>Neopterygii</taxon>
        <taxon>Teleostei</taxon>
        <taxon>Neoteleostei</taxon>
        <taxon>Acanthomorphata</taxon>
        <taxon>Anabantaria</taxon>
        <taxon>Anabantiformes</taxon>
        <taxon>Channoidei</taxon>
        <taxon>Channidae</taxon>
        <taxon>Channa</taxon>
    </lineage>
</organism>
<dbReference type="SUPFAM" id="SSF49313">
    <property type="entry name" value="Cadherin-like"/>
    <property type="match status" value="1"/>
</dbReference>
<dbReference type="EMBL" id="CM015715">
    <property type="protein sequence ID" value="KAF3689104.1"/>
    <property type="molecule type" value="Genomic_DNA"/>
</dbReference>
<evidence type="ECO:0000256" key="4">
    <source>
        <dbReference type="ARBA" id="ARBA00023136"/>
    </source>
</evidence>
<evidence type="ECO:0000313" key="7">
    <source>
        <dbReference type="EMBL" id="KAF3689104.1"/>
    </source>
</evidence>
<keyword evidence="5" id="KW-0325">Glycoprotein</keyword>
<name>A0A6G1PG41_CHAAH</name>
<keyword evidence="3" id="KW-0130">Cell adhesion</keyword>
<dbReference type="Pfam" id="PF08758">
    <property type="entry name" value="Cadherin_pro"/>
    <property type="match status" value="1"/>
</dbReference>
<protein>
    <submittedName>
        <fullName evidence="7">Cadherin-13</fullName>
    </submittedName>
</protein>
<evidence type="ECO:0000256" key="1">
    <source>
        <dbReference type="ARBA" id="ARBA00004236"/>
    </source>
</evidence>
<dbReference type="Proteomes" id="UP000503349">
    <property type="component" value="Chromosome 4"/>
</dbReference>
<comment type="subcellular location">
    <subcellularLocation>
        <location evidence="1">Cell membrane</location>
    </subcellularLocation>
</comment>
<gene>
    <name evidence="7" type="ORF">EXN66_Car004776</name>
</gene>
<feature type="domain" description="Cadherin prodomain" evidence="6">
    <location>
        <begin position="19"/>
        <end position="106"/>
    </location>
</feature>
<reference evidence="7 8" key="1">
    <citation type="submission" date="2019-02" db="EMBL/GenBank/DDBJ databases">
        <title>Opniocepnalus argus genome.</title>
        <authorList>
            <person name="Zhou C."/>
            <person name="Xiao S."/>
        </authorList>
    </citation>
    <scope>NUCLEOTIDE SEQUENCE [LARGE SCALE GENOMIC DNA]</scope>
    <source>
        <strain evidence="7">OARG1902GOOAL</strain>
        <tissue evidence="7">Muscle</tissue>
    </source>
</reference>
<dbReference type="GO" id="GO:0007155">
    <property type="term" value="P:cell adhesion"/>
    <property type="evidence" value="ECO:0007669"/>
    <property type="project" value="UniProtKB-KW"/>
</dbReference>
<dbReference type="Gene3D" id="2.60.40.60">
    <property type="entry name" value="Cadherins"/>
    <property type="match status" value="1"/>
</dbReference>
<evidence type="ECO:0000256" key="3">
    <source>
        <dbReference type="ARBA" id="ARBA00022889"/>
    </source>
</evidence>
<evidence type="ECO:0000259" key="6">
    <source>
        <dbReference type="SMART" id="SM01055"/>
    </source>
</evidence>
<keyword evidence="8" id="KW-1185">Reference proteome</keyword>
<sequence length="172" mass="19194">MGPLTVVRVGGQEDGRHEGCVPGFQVKHYQVTYSRPFQKDQQLVQVEFDDCAGNKDVMFEVSDPGFHVDGDLNLVPYQDILFSGPVLFIHGFNAHADDMAQVEFTGLPIQSSHTLRSILGLGHTPPYRSKRSLLVPPMIVTENQRDPFPRIIGKVAQVVHVHVESWCVSCLE</sequence>
<dbReference type="SMART" id="SM01055">
    <property type="entry name" value="Cadherin_pro"/>
    <property type="match status" value="1"/>
</dbReference>
<evidence type="ECO:0000256" key="5">
    <source>
        <dbReference type="ARBA" id="ARBA00023180"/>
    </source>
</evidence>
<evidence type="ECO:0000256" key="2">
    <source>
        <dbReference type="ARBA" id="ARBA00022475"/>
    </source>
</evidence>
<reference evidence="8" key="2">
    <citation type="submission" date="2019-02" db="EMBL/GenBank/DDBJ databases">
        <title>Opniocepnalus argus Var Kimnra genome.</title>
        <authorList>
            <person name="Zhou C."/>
            <person name="Xiao S."/>
        </authorList>
    </citation>
    <scope>NUCLEOTIDE SEQUENCE [LARGE SCALE GENOMIC DNA]</scope>
</reference>
<dbReference type="GO" id="GO:0005509">
    <property type="term" value="F:calcium ion binding"/>
    <property type="evidence" value="ECO:0007669"/>
    <property type="project" value="InterPro"/>
</dbReference>
<dbReference type="GO" id="GO:0005886">
    <property type="term" value="C:plasma membrane"/>
    <property type="evidence" value="ECO:0007669"/>
    <property type="project" value="UniProtKB-SubCell"/>
</dbReference>
<proteinExistence type="predicted"/>
<dbReference type="AlphaFoldDB" id="A0A6G1PG41"/>
<dbReference type="InterPro" id="IPR015919">
    <property type="entry name" value="Cadherin-like_sf"/>
</dbReference>
<keyword evidence="2" id="KW-1003">Cell membrane</keyword>
<accession>A0A6G1PG41</accession>
<keyword evidence="4" id="KW-0472">Membrane</keyword>
<dbReference type="InterPro" id="IPR014868">
    <property type="entry name" value="Cadherin_pro_dom"/>
</dbReference>
<evidence type="ECO:0000313" key="8">
    <source>
        <dbReference type="Proteomes" id="UP000503349"/>
    </source>
</evidence>